<reference evidence="10" key="1">
    <citation type="submission" date="2013-02" db="EMBL/GenBank/DDBJ databases">
        <authorList>
            <person name="Hughes D."/>
        </authorList>
    </citation>
    <scope>NUCLEOTIDE SEQUENCE</scope>
    <source>
        <strain>Durham</strain>
        <strain evidence="10">NC isolate 2 -- Noor lab</strain>
    </source>
</reference>
<evidence type="ECO:0000313" key="10">
    <source>
        <dbReference type="Proteomes" id="UP000015102"/>
    </source>
</evidence>
<keyword evidence="3 8" id="KW-0812">Transmembrane</keyword>
<evidence type="ECO:0000256" key="5">
    <source>
        <dbReference type="ARBA" id="ARBA00023136"/>
    </source>
</evidence>
<keyword evidence="4 8" id="KW-1133">Transmembrane helix</keyword>
<feature type="transmembrane region" description="Helical" evidence="8">
    <location>
        <begin position="89"/>
        <end position="107"/>
    </location>
</feature>
<dbReference type="SUPFAM" id="SSF53850">
    <property type="entry name" value="Periplasmic binding protein-like II"/>
    <property type="match status" value="1"/>
</dbReference>
<keyword evidence="6" id="KW-0675">Receptor</keyword>
<reference evidence="9" key="2">
    <citation type="submission" date="2015-06" db="UniProtKB">
        <authorList>
            <consortium name="EnsemblMetazoa"/>
        </authorList>
    </citation>
    <scope>IDENTIFICATION</scope>
</reference>
<dbReference type="InterPro" id="IPR052192">
    <property type="entry name" value="Insect_Ionotropic_Sensory_Rcpt"/>
</dbReference>
<dbReference type="GO" id="GO:0005886">
    <property type="term" value="C:plasma membrane"/>
    <property type="evidence" value="ECO:0007669"/>
    <property type="project" value="UniProtKB-SubCell"/>
</dbReference>
<evidence type="ECO:0000256" key="4">
    <source>
        <dbReference type="ARBA" id="ARBA00022989"/>
    </source>
</evidence>
<feature type="transmembrane region" description="Helical" evidence="8">
    <location>
        <begin position="260"/>
        <end position="285"/>
    </location>
</feature>
<name>T1H4U3_MEGSC</name>
<evidence type="ECO:0000256" key="7">
    <source>
        <dbReference type="ARBA" id="ARBA00023180"/>
    </source>
</evidence>
<evidence type="ECO:0000313" key="9">
    <source>
        <dbReference type="EnsemblMetazoa" id="MESCA011311-PA"/>
    </source>
</evidence>
<dbReference type="HOGENOM" id="CLU_829738_0_0_1"/>
<keyword evidence="2" id="KW-1003">Cell membrane</keyword>
<evidence type="ECO:0000256" key="2">
    <source>
        <dbReference type="ARBA" id="ARBA00022475"/>
    </source>
</evidence>
<protein>
    <recommendedName>
        <fullName evidence="11">Ionotropic glutamate receptor C-terminal domain-containing protein</fullName>
    </recommendedName>
</protein>
<organism evidence="9 10">
    <name type="scientific">Megaselia scalaris</name>
    <name type="common">Humpbacked fly</name>
    <name type="synonym">Phora scalaris</name>
    <dbReference type="NCBI Taxonomy" id="36166"/>
    <lineage>
        <taxon>Eukaryota</taxon>
        <taxon>Metazoa</taxon>
        <taxon>Ecdysozoa</taxon>
        <taxon>Arthropoda</taxon>
        <taxon>Hexapoda</taxon>
        <taxon>Insecta</taxon>
        <taxon>Pterygota</taxon>
        <taxon>Neoptera</taxon>
        <taxon>Endopterygota</taxon>
        <taxon>Diptera</taxon>
        <taxon>Brachycera</taxon>
        <taxon>Muscomorpha</taxon>
        <taxon>Platypezoidea</taxon>
        <taxon>Phoridae</taxon>
        <taxon>Megaseliini</taxon>
        <taxon>Megaselia</taxon>
    </lineage>
</organism>
<keyword evidence="5 8" id="KW-0472">Membrane</keyword>
<evidence type="ECO:0000256" key="1">
    <source>
        <dbReference type="ARBA" id="ARBA00004651"/>
    </source>
</evidence>
<dbReference type="EMBL" id="CAQQ02086205">
    <property type="status" value="NOT_ANNOTATED_CDS"/>
    <property type="molecule type" value="Genomic_DNA"/>
</dbReference>
<evidence type="ECO:0000256" key="6">
    <source>
        <dbReference type="ARBA" id="ARBA00023170"/>
    </source>
</evidence>
<dbReference type="EMBL" id="CAQQ02086203">
    <property type="status" value="NOT_ANNOTATED_CDS"/>
    <property type="molecule type" value="Genomic_DNA"/>
</dbReference>
<dbReference type="Proteomes" id="UP000015102">
    <property type="component" value="Unassembled WGS sequence"/>
</dbReference>
<evidence type="ECO:0000256" key="8">
    <source>
        <dbReference type="SAM" id="Phobius"/>
    </source>
</evidence>
<dbReference type="EnsemblMetazoa" id="MESCA011311-RA">
    <property type="protein sequence ID" value="MESCA011311-PA"/>
    <property type="gene ID" value="MESCA011311"/>
</dbReference>
<dbReference type="EMBL" id="CAQQ02086204">
    <property type="status" value="NOT_ANNOTATED_CDS"/>
    <property type="molecule type" value="Genomic_DNA"/>
</dbReference>
<dbReference type="PANTHER" id="PTHR42643">
    <property type="entry name" value="IONOTROPIC RECEPTOR 20A-RELATED"/>
    <property type="match status" value="1"/>
</dbReference>
<accession>T1H4U3</accession>
<keyword evidence="7" id="KW-0325">Glycoprotein</keyword>
<dbReference type="PANTHER" id="PTHR42643:SF30">
    <property type="entry name" value="IONOTROPIC RECEPTOR 40A-RELATED"/>
    <property type="match status" value="1"/>
</dbReference>
<feature type="transmembrane region" description="Helical" evidence="8">
    <location>
        <begin position="143"/>
        <end position="162"/>
    </location>
</feature>
<keyword evidence="10" id="KW-1185">Reference proteome</keyword>
<evidence type="ECO:0000256" key="3">
    <source>
        <dbReference type="ARBA" id="ARBA00022692"/>
    </source>
</evidence>
<feature type="transmembrane region" description="Helical" evidence="8">
    <location>
        <begin position="305"/>
        <end position="331"/>
    </location>
</feature>
<sequence>MNDLMHLQTIFRTCWEYDILRVLVFIPDNDDLVDIAVGGLNHNDFWGRNWSQQFSISNTYYQTYLVIIIRRRMDLSSFYRFVRPFSNNLWILISIFSFIFIFLYNIVKYFTENLTKPFKYLEPFTYLEIFFGYTARFRTKGNFPRFMVTCLLLISLVMRTAYQGTMFNAIRMNNQLHFPRTKEEMLAKGFQFYYDGYEYDSVFYDRMEVLTTSWKKLAFMMTIERLSYYNMRNMRGRDMVLIPKSYVSYRFGMVYRRRSFLLRAFNTRIHEIDGIGFYSMLYNFFSDEKYTYYDPKSDVSPIITAWNLFAVFKIHAILLSFAFSVLLVVCLTSSN</sequence>
<dbReference type="EMBL" id="CAQQ02086206">
    <property type="status" value="NOT_ANNOTATED_CDS"/>
    <property type="molecule type" value="Genomic_DNA"/>
</dbReference>
<dbReference type="STRING" id="36166.T1H4U3"/>
<comment type="subcellular location">
    <subcellularLocation>
        <location evidence="1">Cell membrane</location>
        <topology evidence="1">Multi-pass membrane protein</topology>
    </subcellularLocation>
</comment>
<evidence type="ECO:0008006" key="11">
    <source>
        <dbReference type="Google" id="ProtNLM"/>
    </source>
</evidence>
<dbReference type="AlphaFoldDB" id="T1H4U3"/>
<proteinExistence type="predicted"/>